<proteinExistence type="predicted"/>
<evidence type="ECO:0000313" key="1">
    <source>
        <dbReference type="EMBL" id="GGI97494.1"/>
    </source>
</evidence>
<comment type="caution">
    <text evidence="1">The sequence shown here is derived from an EMBL/GenBank/DDBJ whole genome shotgun (WGS) entry which is preliminary data.</text>
</comment>
<reference evidence="1" key="2">
    <citation type="submission" date="2020-09" db="EMBL/GenBank/DDBJ databases">
        <authorList>
            <person name="Sun Q."/>
            <person name="Ohkuma M."/>
        </authorList>
    </citation>
    <scope>NUCLEOTIDE SEQUENCE</scope>
    <source>
        <strain evidence="1">JCM 18487</strain>
    </source>
</reference>
<name>A0A917K2E3_9BACL</name>
<dbReference type="Proteomes" id="UP000637695">
    <property type="component" value="Unassembled WGS sequence"/>
</dbReference>
<evidence type="ECO:0000313" key="2">
    <source>
        <dbReference type="Proteomes" id="UP000637695"/>
    </source>
</evidence>
<sequence length="96" mass="10684">MGIVECYNREQGLIGFLAYADLARLIHQVLRDLGYAPRGFEMHPPRILPDGSIADMIIKVQAKTDDCGQEGRELLPHLLQAVSSHTGVTPLAWIQF</sequence>
<reference evidence="1" key="1">
    <citation type="journal article" date="2014" name="Int. J. Syst. Evol. Microbiol.">
        <title>Complete genome sequence of Corynebacterium casei LMG S-19264T (=DSM 44701T), isolated from a smear-ripened cheese.</title>
        <authorList>
            <consortium name="US DOE Joint Genome Institute (JGI-PGF)"/>
            <person name="Walter F."/>
            <person name="Albersmeier A."/>
            <person name="Kalinowski J."/>
            <person name="Ruckert C."/>
        </authorList>
    </citation>
    <scope>NUCLEOTIDE SEQUENCE</scope>
    <source>
        <strain evidence="1">JCM 18487</strain>
    </source>
</reference>
<accession>A0A917K2E3</accession>
<dbReference type="EMBL" id="BMOY01000004">
    <property type="protein sequence ID" value="GGI97494.1"/>
    <property type="molecule type" value="Genomic_DNA"/>
</dbReference>
<dbReference type="AlphaFoldDB" id="A0A917K2E3"/>
<gene>
    <name evidence="1" type="ORF">GCM10010885_03920</name>
</gene>
<organism evidence="1 2">
    <name type="scientific">Alicyclobacillus cellulosilyticus</name>
    <dbReference type="NCBI Taxonomy" id="1003997"/>
    <lineage>
        <taxon>Bacteria</taxon>
        <taxon>Bacillati</taxon>
        <taxon>Bacillota</taxon>
        <taxon>Bacilli</taxon>
        <taxon>Bacillales</taxon>
        <taxon>Alicyclobacillaceae</taxon>
        <taxon>Alicyclobacillus</taxon>
    </lineage>
</organism>
<protein>
    <submittedName>
        <fullName evidence="1">Uncharacterized protein</fullName>
    </submittedName>
</protein>
<keyword evidence="2" id="KW-1185">Reference proteome</keyword>
<dbReference type="RefSeq" id="WP_188880846.1">
    <property type="nucleotide sequence ID" value="NZ_BMOY01000004.1"/>
</dbReference>